<accession>A0ABQ9V2T8</accession>
<evidence type="ECO:0000313" key="6">
    <source>
        <dbReference type="Proteomes" id="UP001266305"/>
    </source>
</evidence>
<dbReference type="EMBL" id="JASSZA010000008">
    <property type="protein sequence ID" value="KAK2103542.1"/>
    <property type="molecule type" value="Genomic_DNA"/>
</dbReference>
<feature type="domain" description="Olduvai" evidence="4">
    <location>
        <begin position="557"/>
        <end position="652"/>
    </location>
</feature>
<evidence type="ECO:0000313" key="5">
    <source>
        <dbReference type="EMBL" id="KAK2103542.1"/>
    </source>
</evidence>
<dbReference type="PROSITE" id="PS51316">
    <property type="entry name" value="ODV"/>
    <property type="match status" value="2"/>
</dbReference>
<comment type="similarity">
    <text evidence="2">Belongs to the NBPF family.</text>
</comment>
<dbReference type="Pfam" id="PF06758">
    <property type="entry name" value="Olduvai"/>
    <property type="match status" value="2"/>
</dbReference>
<evidence type="ECO:0000256" key="1">
    <source>
        <dbReference type="ARBA" id="ARBA00023054"/>
    </source>
</evidence>
<keyword evidence="1" id="KW-0175">Coiled coil</keyword>
<dbReference type="InterPro" id="IPR010630">
    <property type="entry name" value="Olduvai_dom"/>
</dbReference>
<organism evidence="5 6">
    <name type="scientific">Saguinus oedipus</name>
    <name type="common">Cotton-top tamarin</name>
    <name type="synonym">Oedipomidas oedipus</name>
    <dbReference type="NCBI Taxonomy" id="9490"/>
    <lineage>
        <taxon>Eukaryota</taxon>
        <taxon>Metazoa</taxon>
        <taxon>Chordata</taxon>
        <taxon>Craniata</taxon>
        <taxon>Vertebrata</taxon>
        <taxon>Euteleostomi</taxon>
        <taxon>Mammalia</taxon>
        <taxon>Eutheria</taxon>
        <taxon>Euarchontoglires</taxon>
        <taxon>Primates</taxon>
        <taxon>Haplorrhini</taxon>
        <taxon>Platyrrhini</taxon>
        <taxon>Cebidae</taxon>
        <taxon>Callitrichinae</taxon>
        <taxon>Saguinus</taxon>
    </lineage>
</organism>
<evidence type="ECO:0000259" key="4">
    <source>
        <dbReference type="PROSITE" id="PS51316"/>
    </source>
</evidence>
<feature type="region of interest" description="Disordered" evidence="3">
    <location>
        <begin position="652"/>
        <end position="683"/>
    </location>
</feature>
<dbReference type="Proteomes" id="UP001266305">
    <property type="component" value="Unassembled WGS sequence"/>
</dbReference>
<name>A0ABQ9V2T8_SAGOE</name>
<evidence type="ECO:0000256" key="2">
    <source>
        <dbReference type="ARBA" id="ARBA00038417"/>
    </source>
</evidence>
<feature type="domain" description="Olduvai" evidence="4">
    <location>
        <begin position="653"/>
        <end position="749"/>
    </location>
</feature>
<feature type="region of interest" description="Disordered" evidence="3">
    <location>
        <begin position="1"/>
        <end position="21"/>
    </location>
</feature>
<reference evidence="5 6" key="1">
    <citation type="submission" date="2023-05" db="EMBL/GenBank/DDBJ databases">
        <title>B98-5 Cell Line De Novo Hybrid Assembly: An Optical Mapping Approach.</title>
        <authorList>
            <person name="Kananen K."/>
            <person name="Auerbach J.A."/>
            <person name="Kautto E."/>
            <person name="Blachly J.S."/>
        </authorList>
    </citation>
    <scope>NUCLEOTIDE SEQUENCE [LARGE SCALE GENOMIC DNA]</scope>
    <source>
        <strain evidence="5">B95-8</strain>
        <tissue evidence="5">Cell line</tissue>
    </source>
</reference>
<dbReference type="PANTHER" id="PTHR14199">
    <property type="entry name" value="NEUROBLASTOMA BREAKPOINT FAMILY MEMBER 6-LIKE PROTEIN"/>
    <property type="match status" value="1"/>
</dbReference>
<gene>
    <name evidence="5" type="ORF">P7K49_017398</name>
</gene>
<protein>
    <recommendedName>
        <fullName evidence="4">Olduvai domain-containing protein</fullName>
    </recommendedName>
</protein>
<sequence length="775" mass="87926">MPRQRFRGRQGLEESPPTLSEWGGGARLPERLNSLHRIRCLPLPAAALLSWVLGKPEIGSLWGPEGRQISSPKFAKLGSLLASGIPHLALSSAVGGKPVNVFLLMENISGISSPGSPHLHLQWLWNSPCSAPTKEPEDITANFREVGTQLPALQEPWEEPESLMELDTAWRWLSRMRDPKVLWRDQVFLNITGSTCGAPNVSMISSGRTSSRKTTEVNLPDTIENSYSQQEETKPNIRASKNRLLLSQVAYFLNYQLKTNNHDEEQKCRDSKNKLLMSQVAYYLGCRLKTEVPGYLCSAPNISMVASGKPPSRKNTEVNIPEGIEKSCSQQENKANFRASKNRLLMSQVAYFLNYQLKTYNHDEEQKCRDSKNKLLMSQVAYYLGCRLKTEVHGYLCSDPNISMVASGKPPSRKKIEVNIAEGIEISCSWQEDNKLTFGASKNRLLMSQVAYFLNYQLKTYNHDEEQKCRESKNRLLMSQMDYSLKTCEDRQYHEIQKYRESKNKLLMRQAAYYLCCRLKTKEDRRRHEEEKKYRDSKNKLMSQVAHYPGCGLKTEKNDKDEDEDVHVSEAEKIQESCAPREVQKIEVKKVPEESLEECVIACLNSYGPTDSSQPHGDTSEITFEEDNVDPALVVESESSHDVAEDALIILSESQSDGEEEEEKGLVPPRNLQESVEEEAPQGSWDKGYLTLSIPPGTFAFNQPYRSNLHSLEEQQVNLAPDIDIEYSVVKMMPRPGKTEWADIINTIFSTKAEVFLQTSLLSMELVEAEEPEVF</sequence>
<comment type="caution">
    <text evidence="5">The sequence shown here is derived from an EMBL/GenBank/DDBJ whole genome shotgun (WGS) entry which is preliminary data.</text>
</comment>
<evidence type="ECO:0000256" key="3">
    <source>
        <dbReference type="SAM" id="MobiDB-lite"/>
    </source>
</evidence>
<dbReference type="InterPro" id="IPR055306">
    <property type="entry name" value="NBPF"/>
</dbReference>
<proteinExistence type="inferred from homology"/>
<keyword evidence="6" id="KW-1185">Reference proteome</keyword>
<dbReference type="PANTHER" id="PTHR14199:SF45">
    <property type="entry name" value="NEUROBLASTOMA BREAKPOINT FAMILY MEMBER 3"/>
    <property type="match status" value="1"/>
</dbReference>
<dbReference type="SMART" id="SM01148">
    <property type="entry name" value="DUF1220"/>
    <property type="match status" value="2"/>
</dbReference>